<evidence type="ECO:0000259" key="4">
    <source>
        <dbReference type="PROSITE" id="PS50995"/>
    </source>
</evidence>
<dbReference type="Gene3D" id="1.10.10.10">
    <property type="entry name" value="Winged helix-like DNA-binding domain superfamily/Winged helix DNA-binding domain"/>
    <property type="match status" value="1"/>
</dbReference>
<gene>
    <name evidence="5" type="ORF">EAH81_01570</name>
</gene>
<dbReference type="PANTHER" id="PTHR42756">
    <property type="entry name" value="TRANSCRIPTIONAL REGULATOR, MARR"/>
    <property type="match status" value="1"/>
</dbReference>
<organism evidence="5 6">
    <name type="scientific">Flavobacterium pectinovorum</name>
    <dbReference type="NCBI Taxonomy" id="29533"/>
    <lineage>
        <taxon>Bacteria</taxon>
        <taxon>Pseudomonadati</taxon>
        <taxon>Bacteroidota</taxon>
        <taxon>Flavobacteriia</taxon>
        <taxon>Flavobacteriales</taxon>
        <taxon>Flavobacteriaceae</taxon>
        <taxon>Flavobacterium</taxon>
    </lineage>
</organism>
<reference evidence="5 6" key="1">
    <citation type="journal article" date="2019" name="Environ. Microbiol.">
        <title>Species interactions and distinct microbial communities in high Arctic permafrost affected cryosols are associated with the CH4 and CO2 gas fluxes.</title>
        <authorList>
            <person name="Altshuler I."/>
            <person name="Hamel J."/>
            <person name="Turney S."/>
            <person name="Magnuson E."/>
            <person name="Levesque R."/>
            <person name="Greer C."/>
            <person name="Whyte L.G."/>
        </authorList>
    </citation>
    <scope>NUCLEOTIDE SEQUENCE [LARGE SCALE GENOMIC DNA]</scope>
    <source>
        <strain evidence="5 6">42</strain>
    </source>
</reference>
<dbReference type="PANTHER" id="PTHR42756:SF1">
    <property type="entry name" value="TRANSCRIPTIONAL REPRESSOR OF EMRAB OPERON"/>
    <property type="match status" value="1"/>
</dbReference>
<dbReference type="Pfam" id="PF12802">
    <property type="entry name" value="MarR_2"/>
    <property type="match status" value="1"/>
</dbReference>
<dbReference type="PROSITE" id="PS50995">
    <property type="entry name" value="HTH_MARR_2"/>
    <property type="match status" value="1"/>
</dbReference>
<evidence type="ECO:0000256" key="2">
    <source>
        <dbReference type="ARBA" id="ARBA00023125"/>
    </source>
</evidence>
<dbReference type="GO" id="GO:0003677">
    <property type="term" value="F:DNA binding"/>
    <property type="evidence" value="ECO:0007669"/>
    <property type="project" value="UniProtKB-KW"/>
</dbReference>
<dbReference type="SMART" id="SM00347">
    <property type="entry name" value="HTH_MARR"/>
    <property type="match status" value="1"/>
</dbReference>
<accession>A0A502F7H2</accession>
<keyword evidence="6" id="KW-1185">Reference proteome</keyword>
<dbReference type="InterPro" id="IPR036388">
    <property type="entry name" value="WH-like_DNA-bd_sf"/>
</dbReference>
<feature type="domain" description="HTH marR-type" evidence="4">
    <location>
        <begin position="1"/>
        <end position="136"/>
    </location>
</feature>
<evidence type="ECO:0000256" key="1">
    <source>
        <dbReference type="ARBA" id="ARBA00023015"/>
    </source>
</evidence>
<dbReference type="Proteomes" id="UP000319700">
    <property type="component" value="Unassembled WGS sequence"/>
</dbReference>
<comment type="caution">
    <text evidence="5">The sequence shown here is derived from an EMBL/GenBank/DDBJ whole genome shotgun (WGS) entry which is preliminary data.</text>
</comment>
<evidence type="ECO:0000256" key="3">
    <source>
        <dbReference type="ARBA" id="ARBA00023163"/>
    </source>
</evidence>
<evidence type="ECO:0000313" key="6">
    <source>
        <dbReference type="Proteomes" id="UP000319700"/>
    </source>
</evidence>
<dbReference type="InterPro" id="IPR036390">
    <property type="entry name" value="WH_DNA-bd_sf"/>
</dbReference>
<keyword evidence="2" id="KW-0238">DNA-binding</keyword>
<dbReference type="RefSeq" id="WP_140502999.1">
    <property type="nucleotide sequence ID" value="NZ_RCZH01000001.1"/>
</dbReference>
<sequence>MNKTEKDFFNVFTDFQCFILANMNKGNSSGITASHYNIIDFIYRKKDITGKDLAIAFNVSQAAISKQLKFIIKNGLAKQSQNPMDRRSFKLLITEKGKFIIDNSENFRANITKQFSSQLNTDEFETFTNLLKKVLKNLK</sequence>
<proteinExistence type="predicted"/>
<dbReference type="OrthoDB" id="1256198at2"/>
<dbReference type="SUPFAM" id="SSF46785">
    <property type="entry name" value="Winged helix' DNA-binding domain"/>
    <property type="match status" value="1"/>
</dbReference>
<keyword evidence="1" id="KW-0805">Transcription regulation</keyword>
<dbReference type="GO" id="GO:0003700">
    <property type="term" value="F:DNA-binding transcription factor activity"/>
    <property type="evidence" value="ECO:0007669"/>
    <property type="project" value="InterPro"/>
</dbReference>
<name>A0A502F7H2_9FLAO</name>
<protein>
    <submittedName>
        <fullName evidence="5">MarR family transcriptional regulator</fullName>
    </submittedName>
</protein>
<keyword evidence="3" id="KW-0804">Transcription</keyword>
<dbReference type="AlphaFoldDB" id="A0A502F7H2"/>
<dbReference type="EMBL" id="RCZH01000001">
    <property type="protein sequence ID" value="TPG45316.1"/>
    <property type="molecule type" value="Genomic_DNA"/>
</dbReference>
<evidence type="ECO:0000313" key="5">
    <source>
        <dbReference type="EMBL" id="TPG45316.1"/>
    </source>
</evidence>
<dbReference type="InterPro" id="IPR000835">
    <property type="entry name" value="HTH_MarR-typ"/>
</dbReference>
<dbReference type="PRINTS" id="PR00598">
    <property type="entry name" value="HTHMARR"/>
</dbReference>